<proteinExistence type="inferred from homology"/>
<dbReference type="RefSeq" id="WP_154327437.1">
    <property type="nucleotide sequence ID" value="NZ_CP045696.1"/>
</dbReference>
<comment type="caution">
    <text evidence="4">The sequence shown here is derived from an EMBL/GenBank/DDBJ whole genome shotgun (WGS) entry which is preliminary data.</text>
</comment>
<name>A0A6L5XFU6_9BACT</name>
<dbReference type="Pfam" id="PF19295">
    <property type="entry name" value="SufBD_N"/>
    <property type="match status" value="1"/>
</dbReference>
<accession>A0A6L5XFU6</accession>
<dbReference type="InterPro" id="IPR011542">
    <property type="entry name" value="SUF_FeS_clus_asmbl_SufD"/>
</dbReference>
<dbReference type="GO" id="GO:0016226">
    <property type="term" value="P:iron-sulfur cluster assembly"/>
    <property type="evidence" value="ECO:0007669"/>
    <property type="project" value="InterPro"/>
</dbReference>
<sequence length="454" mass="49935">MTALKQYIDLYTEHRAAIEAHAPAALNALRPAALKALDGARLPRKGEEDYEGTDLEQAFAPDYGVNVNRTPFTADPGQAFSCDVPNMSTCLYFFYNDIFSPSRTARQLPGGVVVESLAQAQHNHPEILAKYLGSLADLSKPEVALNTLLAQDGMLVYVPDGVMAEKPIQLVNIYNAAAPVMAVRRLLVVVGENAHAKMLVCDHTQNTGVDYLGSQVVEIVALKDATFDYYDLEETNASTHRVSSVFVDQREGSNVLVDGMTLLNGFTRNDYYVNVDGEHCQTQLLGMTIASGTQHVDNHSLLCHNKPNCHSNEMFKYVLNDEAVGAFAGKILVKPGCPKTDAYQGNRNIVAAPTAKMYSKPQLEIYTDDVQCSHGTAIGQLDEEALFYMRTRGIPLDQARMLLMQAFVDDVIDGVRLDALKDRLRHLVEKRFQGKMAMCQACAGNGCNSKIETY</sequence>
<dbReference type="Proteomes" id="UP000483362">
    <property type="component" value="Unassembled WGS sequence"/>
</dbReference>
<feature type="domain" description="SUF system FeS cluster assembly SufBD core" evidence="2">
    <location>
        <begin position="178"/>
        <end position="407"/>
    </location>
</feature>
<evidence type="ECO:0000313" key="5">
    <source>
        <dbReference type="Proteomes" id="UP000483362"/>
    </source>
</evidence>
<dbReference type="PANTHER" id="PTHR43575">
    <property type="entry name" value="PROTEIN ABCI7, CHLOROPLASTIC"/>
    <property type="match status" value="1"/>
</dbReference>
<evidence type="ECO:0000259" key="2">
    <source>
        <dbReference type="Pfam" id="PF01458"/>
    </source>
</evidence>
<keyword evidence="5" id="KW-1185">Reference proteome</keyword>
<evidence type="ECO:0000259" key="3">
    <source>
        <dbReference type="Pfam" id="PF19295"/>
    </source>
</evidence>
<dbReference type="AlphaFoldDB" id="A0A6L5XFU6"/>
<dbReference type="InterPro" id="IPR037284">
    <property type="entry name" value="SUF_FeS_clus_asmbl_SufBD_sf"/>
</dbReference>
<dbReference type="InterPro" id="IPR045595">
    <property type="entry name" value="SufBD_N"/>
</dbReference>
<dbReference type="PANTHER" id="PTHR43575:SF1">
    <property type="entry name" value="PROTEIN ABCI7, CHLOROPLASTIC"/>
    <property type="match status" value="1"/>
</dbReference>
<gene>
    <name evidence="4" type="primary">sufD</name>
    <name evidence="4" type="ORF">FYJ29_11515</name>
</gene>
<dbReference type="Pfam" id="PF01458">
    <property type="entry name" value="SUFBD_core"/>
    <property type="match status" value="1"/>
</dbReference>
<evidence type="ECO:0000313" key="4">
    <source>
        <dbReference type="EMBL" id="MSS18382.1"/>
    </source>
</evidence>
<dbReference type="EMBL" id="VULT01000020">
    <property type="protein sequence ID" value="MSS18382.1"/>
    <property type="molecule type" value="Genomic_DNA"/>
</dbReference>
<evidence type="ECO:0000256" key="1">
    <source>
        <dbReference type="ARBA" id="ARBA00043967"/>
    </source>
</evidence>
<dbReference type="NCBIfam" id="TIGR01981">
    <property type="entry name" value="sufD"/>
    <property type="match status" value="1"/>
</dbReference>
<reference evidence="4 5" key="1">
    <citation type="submission" date="2019-08" db="EMBL/GenBank/DDBJ databases">
        <title>In-depth cultivation of the pig gut microbiome towards novel bacterial diversity and tailored functional studies.</title>
        <authorList>
            <person name="Wylensek D."/>
            <person name="Hitch T.C.A."/>
            <person name="Clavel T."/>
        </authorList>
    </citation>
    <scope>NUCLEOTIDE SEQUENCE [LARGE SCALE GENOMIC DNA]</scope>
    <source>
        <strain evidence="4 5">Oil-RF-744-WCA-WT-10</strain>
    </source>
</reference>
<dbReference type="InterPro" id="IPR055346">
    <property type="entry name" value="Fe-S_cluster_assembly_SufBD"/>
</dbReference>
<dbReference type="SUPFAM" id="SSF101960">
    <property type="entry name" value="Stabilizer of iron transporter SufD"/>
    <property type="match status" value="1"/>
</dbReference>
<dbReference type="InterPro" id="IPR000825">
    <property type="entry name" value="SUF_FeS_clus_asmbl_SufBD_core"/>
</dbReference>
<protein>
    <submittedName>
        <fullName evidence="4">Fe-S cluster assembly protein SufD</fullName>
    </submittedName>
</protein>
<organism evidence="4 5">
    <name type="scientific">Sodaliphilus pleomorphus</name>
    <dbReference type="NCBI Taxonomy" id="2606626"/>
    <lineage>
        <taxon>Bacteria</taxon>
        <taxon>Pseudomonadati</taxon>
        <taxon>Bacteroidota</taxon>
        <taxon>Bacteroidia</taxon>
        <taxon>Bacteroidales</taxon>
        <taxon>Muribaculaceae</taxon>
        <taxon>Sodaliphilus</taxon>
    </lineage>
</organism>
<feature type="domain" description="SUF system FeS cluster assembly SufBD N-terminal" evidence="3">
    <location>
        <begin position="1"/>
        <end position="170"/>
    </location>
</feature>
<comment type="similarity">
    <text evidence="1">Belongs to the iron-sulfur cluster assembly SufBD family.</text>
</comment>